<accession>A0A6G1I9B2</accession>
<organism evidence="1 2">
    <name type="scientific">Trichodelitschia bisporula</name>
    <dbReference type="NCBI Taxonomy" id="703511"/>
    <lineage>
        <taxon>Eukaryota</taxon>
        <taxon>Fungi</taxon>
        <taxon>Dikarya</taxon>
        <taxon>Ascomycota</taxon>
        <taxon>Pezizomycotina</taxon>
        <taxon>Dothideomycetes</taxon>
        <taxon>Dothideomycetes incertae sedis</taxon>
        <taxon>Phaeotrichales</taxon>
        <taxon>Phaeotrichaceae</taxon>
        <taxon>Trichodelitschia</taxon>
    </lineage>
</organism>
<keyword evidence="2" id="KW-1185">Reference proteome</keyword>
<protein>
    <submittedName>
        <fullName evidence="1">Uncharacterized protein</fullName>
    </submittedName>
</protein>
<dbReference type="EMBL" id="ML996688">
    <property type="protein sequence ID" value="KAF2404706.1"/>
    <property type="molecule type" value="Genomic_DNA"/>
</dbReference>
<sequence length="165" mass="18569">MVKALAMQPHGEGRRSNLSWCSVHGRWIALPGNQPCRCRYRNTHLFVALTAWASGLDTVMRVWGIFKPYLAAAAPSITVVLRAQPGRWFPMPTLTQRRKRREMADTGTIFDGWSLMSQLVPNGDGLCPTRQTTRDVLAGRNSRGRCKQLGRANVQPREQVVDVVR</sequence>
<dbReference type="Proteomes" id="UP000799640">
    <property type="component" value="Unassembled WGS sequence"/>
</dbReference>
<name>A0A6G1I9B2_9PEZI</name>
<proteinExistence type="predicted"/>
<dbReference type="AlphaFoldDB" id="A0A6G1I9B2"/>
<evidence type="ECO:0000313" key="2">
    <source>
        <dbReference type="Proteomes" id="UP000799640"/>
    </source>
</evidence>
<reference evidence="1" key="1">
    <citation type="journal article" date="2020" name="Stud. Mycol.">
        <title>101 Dothideomycetes genomes: a test case for predicting lifestyles and emergence of pathogens.</title>
        <authorList>
            <person name="Haridas S."/>
            <person name="Albert R."/>
            <person name="Binder M."/>
            <person name="Bloem J."/>
            <person name="Labutti K."/>
            <person name="Salamov A."/>
            <person name="Andreopoulos B."/>
            <person name="Baker S."/>
            <person name="Barry K."/>
            <person name="Bills G."/>
            <person name="Bluhm B."/>
            <person name="Cannon C."/>
            <person name="Castanera R."/>
            <person name="Culley D."/>
            <person name="Daum C."/>
            <person name="Ezra D."/>
            <person name="Gonzalez J."/>
            <person name="Henrissat B."/>
            <person name="Kuo A."/>
            <person name="Liang C."/>
            <person name="Lipzen A."/>
            <person name="Lutzoni F."/>
            <person name="Magnuson J."/>
            <person name="Mondo S."/>
            <person name="Nolan M."/>
            <person name="Ohm R."/>
            <person name="Pangilinan J."/>
            <person name="Park H.-J."/>
            <person name="Ramirez L."/>
            <person name="Alfaro M."/>
            <person name="Sun H."/>
            <person name="Tritt A."/>
            <person name="Yoshinaga Y."/>
            <person name="Zwiers L.-H."/>
            <person name="Turgeon B."/>
            <person name="Goodwin S."/>
            <person name="Spatafora J."/>
            <person name="Crous P."/>
            <person name="Grigoriev I."/>
        </authorList>
    </citation>
    <scope>NUCLEOTIDE SEQUENCE</scope>
    <source>
        <strain evidence="1">CBS 262.69</strain>
    </source>
</reference>
<evidence type="ECO:0000313" key="1">
    <source>
        <dbReference type="EMBL" id="KAF2404706.1"/>
    </source>
</evidence>
<gene>
    <name evidence="1" type="ORF">EJ06DRAFT_216478</name>
</gene>